<proteinExistence type="inferred from homology"/>
<sequence>MINIVKKYLVISQFSDQKENFEDLFLSHPNYPGVFAITDSLDMLSIENIAIKVPKEQFIELPKSFLAIYNNNLVLATKSNAVITIDTKEGKQQKLTFNEFLTGWNEVILAIEPNTNSIIKKEKANTKWLLYTLPFIALIILSITYNKYNYNSTILLATSITGLLTSIFIVQEAFGIKSEIVSKFCNVNQNVSCDSVIKSNKNEINKWFGFSDLPLLFFSISILSTIIQTEEASNIIGFLSLAATPIIMYSVWLQKFQLKKWCVLCLVVSFIIVLQSLVFIFATTSFFNIIIINGFGFLFSAILLTTIWLFVKPVFEAKIKAEKRETELKKFKCNYQIFRFLSKKIPVLKGFDKLEGLQFGNKTASLQLTIIISPSCGHCHKALEDGFNLVTKFPKRVFLSVLFNINPENNDNLYKIIVETLLTINNINPENIESAISDWHIKKMDLQPWLEKWKMNTVDMKVNHQIYKQYNWCLENEFNYTPVKIINNKLFPNEYEISELKYFLNDFLKEKAENYILAEA</sequence>
<dbReference type="Gene3D" id="1.20.1440.130">
    <property type="entry name" value="VKOR domain"/>
    <property type="match status" value="1"/>
</dbReference>
<dbReference type="InterPro" id="IPR012932">
    <property type="entry name" value="VKOR"/>
</dbReference>
<feature type="domain" description="Vitamin K epoxide reductase" evidence="11">
    <location>
        <begin position="154"/>
        <end position="276"/>
    </location>
</feature>
<evidence type="ECO:0000313" key="13">
    <source>
        <dbReference type="Proteomes" id="UP000199604"/>
    </source>
</evidence>
<feature type="transmembrane region" description="Helical" evidence="10">
    <location>
        <begin position="233"/>
        <end position="252"/>
    </location>
</feature>
<keyword evidence="6" id="KW-0560">Oxidoreductase</keyword>
<gene>
    <name evidence="12" type="ORF">SAMN05660845_1261</name>
</gene>
<evidence type="ECO:0000256" key="3">
    <source>
        <dbReference type="ARBA" id="ARBA00022692"/>
    </source>
</evidence>
<dbReference type="OrthoDB" id="1100563at2"/>
<feature type="transmembrane region" description="Helical" evidence="10">
    <location>
        <begin position="261"/>
        <end position="283"/>
    </location>
</feature>
<keyword evidence="9" id="KW-0676">Redox-active center</keyword>
<feature type="transmembrane region" description="Helical" evidence="10">
    <location>
        <begin position="207"/>
        <end position="227"/>
    </location>
</feature>
<evidence type="ECO:0000256" key="6">
    <source>
        <dbReference type="ARBA" id="ARBA00023002"/>
    </source>
</evidence>
<name>A0A1I0XIF9_9FLAO</name>
<dbReference type="RefSeq" id="WP_091475138.1">
    <property type="nucleotide sequence ID" value="NZ_FOJT01000003.1"/>
</dbReference>
<keyword evidence="3 10" id="KW-0812">Transmembrane</keyword>
<comment type="subcellular location">
    <subcellularLocation>
        <location evidence="1">Membrane</location>
        <topology evidence="1">Multi-pass membrane protein</topology>
    </subcellularLocation>
</comment>
<dbReference type="Proteomes" id="UP000199604">
    <property type="component" value="Unassembled WGS sequence"/>
</dbReference>
<comment type="similarity">
    <text evidence="2">Belongs to the VKOR family.</text>
</comment>
<evidence type="ECO:0000259" key="11">
    <source>
        <dbReference type="Pfam" id="PF07884"/>
    </source>
</evidence>
<evidence type="ECO:0000313" key="12">
    <source>
        <dbReference type="EMBL" id="SFB00467.1"/>
    </source>
</evidence>
<dbReference type="InterPro" id="IPR038354">
    <property type="entry name" value="VKOR_sf"/>
</dbReference>
<evidence type="ECO:0000256" key="1">
    <source>
        <dbReference type="ARBA" id="ARBA00004141"/>
    </source>
</evidence>
<dbReference type="SUPFAM" id="SSF52833">
    <property type="entry name" value="Thioredoxin-like"/>
    <property type="match status" value="1"/>
</dbReference>
<keyword evidence="4" id="KW-0874">Quinone</keyword>
<keyword evidence="8" id="KW-1015">Disulfide bond</keyword>
<dbReference type="STRING" id="498292.SAMN05660845_1261"/>
<dbReference type="GO" id="GO:0048038">
    <property type="term" value="F:quinone binding"/>
    <property type="evidence" value="ECO:0007669"/>
    <property type="project" value="UniProtKB-KW"/>
</dbReference>
<dbReference type="CDD" id="cd12921">
    <property type="entry name" value="VKOR_4"/>
    <property type="match status" value="1"/>
</dbReference>
<organism evidence="12 13">
    <name type="scientific">Flavobacterium swingsii</name>
    <dbReference type="NCBI Taxonomy" id="498292"/>
    <lineage>
        <taxon>Bacteria</taxon>
        <taxon>Pseudomonadati</taxon>
        <taxon>Bacteroidota</taxon>
        <taxon>Flavobacteriia</taxon>
        <taxon>Flavobacteriales</taxon>
        <taxon>Flavobacteriaceae</taxon>
        <taxon>Flavobacterium</taxon>
    </lineage>
</organism>
<evidence type="ECO:0000256" key="4">
    <source>
        <dbReference type="ARBA" id="ARBA00022719"/>
    </source>
</evidence>
<dbReference type="AlphaFoldDB" id="A0A1I0XIF9"/>
<evidence type="ECO:0000256" key="2">
    <source>
        <dbReference type="ARBA" id="ARBA00006214"/>
    </source>
</evidence>
<dbReference type="Pfam" id="PF07884">
    <property type="entry name" value="VKOR"/>
    <property type="match status" value="1"/>
</dbReference>
<accession>A0A1I0XIF9</accession>
<keyword evidence="7 10" id="KW-0472">Membrane</keyword>
<evidence type="ECO:0000256" key="9">
    <source>
        <dbReference type="ARBA" id="ARBA00023284"/>
    </source>
</evidence>
<protein>
    <submittedName>
        <fullName evidence="12">Vitamin K epoxide reductase family protein</fullName>
    </submittedName>
</protein>
<evidence type="ECO:0000256" key="5">
    <source>
        <dbReference type="ARBA" id="ARBA00022989"/>
    </source>
</evidence>
<dbReference type="EMBL" id="FOJT01000003">
    <property type="protein sequence ID" value="SFB00467.1"/>
    <property type="molecule type" value="Genomic_DNA"/>
</dbReference>
<feature type="transmembrane region" description="Helical" evidence="10">
    <location>
        <begin position="128"/>
        <end position="148"/>
    </location>
</feature>
<evidence type="ECO:0000256" key="7">
    <source>
        <dbReference type="ARBA" id="ARBA00023136"/>
    </source>
</evidence>
<keyword evidence="13" id="KW-1185">Reference proteome</keyword>
<dbReference type="GO" id="GO:0016491">
    <property type="term" value="F:oxidoreductase activity"/>
    <property type="evidence" value="ECO:0007669"/>
    <property type="project" value="UniProtKB-KW"/>
</dbReference>
<dbReference type="InterPro" id="IPR036249">
    <property type="entry name" value="Thioredoxin-like_sf"/>
</dbReference>
<evidence type="ECO:0000256" key="8">
    <source>
        <dbReference type="ARBA" id="ARBA00023157"/>
    </source>
</evidence>
<keyword evidence="5 10" id="KW-1133">Transmembrane helix</keyword>
<feature type="transmembrane region" description="Helical" evidence="10">
    <location>
        <begin position="289"/>
        <end position="311"/>
    </location>
</feature>
<reference evidence="13" key="1">
    <citation type="submission" date="2016-10" db="EMBL/GenBank/DDBJ databases">
        <authorList>
            <person name="Varghese N."/>
            <person name="Submissions S."/>
        </authorList>
    </citation>
    <scope>NUCLEOTIDE SEQUENCE [LARGE SCALE GENOMIC DNA]</scope>
    <source>
        <strain evidence="13">DSM 21789</strain>
    </source>
</reference>
<feature type="transmembrane region" description="Helical" evidence="10">
    <location>
        <begin position="154"/>
        <end position="174"/>
    </location>
</feature>
<evidence type="ECO:0000256" key="10">
    <source>
        <dbReference type="SAM" id="Phobius"/>
    </source>
</evidence>
<dbReference type="GO" id="GO:0016020">
    <property type="term" value="C:membrane"/>
    <property type="evidence" value="ECO:0007669"/>
    <property type="project" value="UniProtKB-SubCell"/>
</dbReference>